<dbReference type="EMBL" id="JBFOLJ010000005">
    <property type="protein sequence ID" value="KAL2538261.1"/>
    <property type="molecule type" value="Genomic_DNA"/>
</dbReference>
<proteinExistence type="predicted"/>
<comment type="caution">
    <text evidence="1">The sequence shown here is derived from an EMBL/GenBank/DDBJ whole genome shotgun (WGS) entry which is preliminary data.</text>
</comment>
<dbReference type="AlphaFoldDB" id="A0ABD1VLN6"/>
<name>A0ABD1VLN6_9LAMI</name>
<accession>A0ABD1VLN6</accession>
<evidence type="ECO:0000313" key="1">
    <source>
        <dbReference type="EMBL" id="KAL2538261.1"/>
    </source>
</evidence>
<organism evidence="1 2">
    <name type="scientific">Forsythia ovata</name>
    <dbReference type="NCBI Taxonomy" id="205694"/>
    <lineage>
        <taxon>Eukaryota</taxon>
        <taxon>Viridiplantae</taxon>
        <taxon>Streptophyta</taxon>
        <taxon>Embryophyta</taxon>
        <taxon>Tracheophyta</taxon>
        <taxon>Spermatophyta</taxon>
        <taxon>Magnoliopsida</taxon>
        <taxon>eudicotyledons</taxon>
        <taxon>Gunneridae</taxon>
        <taxon>Pentapetalae</taxon>
        <taxon>asterids</taxon>
        <taxon>lamiids</taxon>
        <taxon>Lamiales</taxon>
        <taxon>Oleaceae</taxon>
        <taxon>Forsythieae</taxon>
        <taxon>Forsythia</taxon>
    </lineage>
</organism>
<sequence length="118" mass="13539">MKSWSKPKYVTSTRRSARQLSCSESQAIEQDVSVPIGVGMQESTSIEEKQVFTPNNFNVNEVTRFEQHAPYFQHLPPYSLRHDVLPNYAFNGQRGAGKDSRRYWRLVRSEESGSGQLD</sequence>
<reference evidence="2" key="1">
    <citation type="submission" date="2024-07" db="EMBL/GenBank/DDBJ databases">
        <title>Two chromosome-level genome assemblies of Korean endemic species Abeliophyllum distichum and Forsythia ovata (Oleaceae).</title>
        <authorList>
            <person name="Jang H."/>
        </authorList>
    </citation>
    <scope>NUCLEOTIDE SEQUENCE [LARGE SCALE GENOMIC DNA]</scope>
</reference>
<evidence type="ECO:0000313" key="2">
    <source>
        <dbReference type="Proteomes" id="UP001604277"/>
    </source>
</evidence>
<dbReference type="Proteomes" id="UP001604277">
    <property type="component" value="Unassembled WGS sequence"/>
</dbReference>
<gene>
    <name evidence="1" type="ORF">Fot_19652</name>
</gene>
<keyword evidence="2" id="KW-1185">Reference proteome</keyword>
<protein>
    <submittedName>
        <fullName evidence="1">Uncharacterized protein</fullName>
    </submittedName>
</protein>